<gene>
    <name evidence="6" type="ORF">AN912_25710</name>
</gene>
<feature type="domain" description="CMP/dCMP-type deaminase" evidence="5">
    <location>
        <begin position="215"/>
        <end position="404"/>
    </location>
</feature>
<evidence type="ECO:0000256" key="4">
    <source>
        <dbReference type="ARBA" id="ARBA00022833"/>
    </source>
</evidence>
<dbReference type="EMBL" id="LJFS01000047">
    <property type="protein sequence ID" value="KPG26241.1"/>
    <property type="molecule type" value="Genomic_DNA"/>
</dbReference>
<proteinExistence type="inferred from homology"/>
<evidence type="ECO:0000256" key="3">
    <source>
        <dbReference type="ARBA" id="ARBA00022801"/>
    </source>
</evidence>
<organism evidence="6 7">
    <name type="scientific">Mycobacteroides immunogenum</name>
    <dbReference type="NCBI Taxonomy" id="83262"/>
    <lineage>
        <taxon>Bacteria</taxon>
        <taxon>Bacillati</taxon>
        <taxon>Actinomycetota</taxon>
        <taxon>Actinomycetes</taxon>
        <taxon>Mycobacteriales</taxon>
        <taxon>Mycobacteriaceae</taxon>
        <taxon>Mycobacteroides</taxon>
    </lineage>
</organism>
<keyword evidence="7" id="KW-1185">Reference proteome</keyword>
<dbReference type="InterPro" id="IPR016192">
    <property type="entry name" value="APOBEC/CMP_deaminase_Zn-bd"/>
</dbReference>
<evidence type="ECO:0000256" key="2">
    <source>
        <dbReference type="ARBA" id="ARBA00022723"/>
    </source>
</evidence>
<name>A0ABR5LKK9_9MYCO</name>
<dbReference type="SUPFAM" id="SSF53927">
    <property type="entry name" value="Cytidine deaminase-like"/>
    <property type="match status" value="1"/>
</dbReference>
<sequence length="499" mass="54819">MGRVETALSGALTSVGYASRSIRVSELIASAYGELELPEIPDADTDLDRLMDMGDRLREHHDDGGAAAAITVSEIARQREAELGEDAVGAGAEREAVASIVRQMKHPDEVQVLRSVYGPRFILIGAWSPKEQRQDVIERRLRSSMSGLEQSWYTQHAVRLMSRDESDGSRKLGQRVRDTFELADAYVAINSGYSIDKEVDRLIRLLFGAPFETPTRDEQAMFQAFGARLRSSAGGRQVGAVAIDADGELLVSGTNDVPKGGGGQYWSGDEPDHRDFQSGFDFNDREKYQVAFDLVDRLKQAGWLGGEIGDRDSKELVEQALSPGGPFSKSRLADLLEFGRILHAEMALVCTAARRGTALVGATMYSTTYPCHACARLIIGSGIKQVVYIDPYPKSLVPWMYQSEVSEHEDQAKVAFTAFAGVAPRLFPLVFAMTSHGRDRDRVTGDYVPWVPHESSPRLVDAAVLRYSIQVGEDEVINDLAASYRRDTPNTPNEGASVQ</sequence>
<evidence type="ECO:0000313" key="7">
    <source>
        <dbReference type="Proteomes" id="UP000037962"/>
    </source>
</evidence>
<dbReference type="PROSITE" id="PS51747">
    <property type="entry name" value="CYT_DCMP_DEAMINASES_2"/>
    <property type="match status" value="1"/>
</dbReference>
<dbReference type="Proteomes" id="UP000037962">
    <property type="component" value="Unassembled WGS sequence"/>
</dbReference>
<reference evidence="6 7" key="1">
    <citation type="submission" date="2015-09" db="EMBL/GenBank/DDBJ databases">
        <title>Genome Sequences of Mycobacterium immunogenum Isolates, Recuperated from a Chloraminated Drinking Water Distribution System Simulator Subjected to Episodes of Nitrification.</title>
        <authorList>
            <person name="Gomez-Alvarez V."/>
            <person name="Revetta R.P."/>
        </authorList>
    </citation>
    <scope>NUCLEOTIDE SEQUENCE [LARGE SCALE GENOMIC DNA]</scope>
    <source>
        <strain evidence="6 7">H076</strain>
    </source>
</reference>
<dbReference type="InterPro" id="IPR027417">
    <property type="entry name" value="P-loop_NTPase"/>
</dbReference>
<keyword evidence="2" id="KW-0479">Metal-binding</keyword>
<evidence type="ECO:0000259" key="5">
    <source>
        <dbReference type="PROSITE" id="PS51747"/>
    </source>
</evidence>
<protein>
    <recommendedName>
        <fullName evidence="5">CMP/dCMP-type deaminase domain-containing protein</fullName>
    </recommendedName>
</protein>
<evidence type="ECO:0000313" key="6">
    <source>
        <dbReference type="EMBL" id="KPG26241.1"/>
    </source>
</evidence>
<comment type="similarity">
    <text evidence="1">Belongs to the cytidine and deoxycytidylate deaminase family.</text>
</comment>
<dbReference type="InterPro" id="IPR016193">
    <property type="entry name" value="Cytidine_deaminase-like"/>
</dbReference>
<dbReference type="PANTHER" id="PTHR11086">
    <property type="entry name" value="DEOXYCYTIDYLATE DEAMINASE-RELATED"/>
    <property type="match status" value="1"/>
</dbReference>
<dbReference type="Gene3D" id="3.40.140.10">
    <property type="entry name" value="Cytidine Deaminase, domain 2"/>
    <property type="match status" value="1"/>
</dbReference>
<dbReference type="InterPro" id="IPR002125">
    <property type="entry name" value="CMP_dCMP_dom"/>
</dbReference>
<dbReference type="Gene3D" id="3.40.50.300">
    <property type="entry name" value="P-loop containing nucleotide triphosphate hydrolases"/>
    <property type="match status" value="1"/>
</dbReference>
<evidence type="ECO:0000256" key="1">
    <source>
        <dbReference type="ARBA" id="ARBA00006576"/>
    </source>
</evidence>
<dbReference type="Pfam" id="PF00383">
    <property type="entry name" value="dCMP_cyt_deam_1"/>
    <property type="match status" value="1"/>
</dbReference>
<dbReference type="PANTHER" id="PTHR11086:SF18">
    <property type="entry name" value="DEOXYCYTIDYLATE DEAMINASE"/>
    <property type="match status" value="1"/>
</dbReference>
<keyword evidence="4" id="KW-0862">Zinc</keyword>
<keyword evidence="3" id="KW-0378">Hydrolase</keyword>
<dbReference type="InterPro" id="IPR015517">
    <property type="entry name" value="dCMP_deaminase-rel"/>
</dbReference>
<dbReference type="PROSITE" id="PS00903">
    <property type="entry name" value="CYT_DCMP_DEAMINASES_1"/>
    <property type="match status" value="1"/>
</dbReference>
<comment type="caution">
    <text evidence="6">The sequence shown here is derived from an EMBL/GenBank/DDBJ whole genome shotgun (WGS) entry which is preliminary data.</text>
</comment>
<accession>A0ABR5LKK9</accession>